<dbReference type="Proteomes" id="UP000576082">
    <property type="component" value="Unassembled WGS sequence"/>
</dbReference>
<protein>
    <submittedName>
        <fullName evidence="1">Uncharacterized protein</fullName>
    </submittedName>
</protein>
<accession>A0A7X9XC38</accession>
<dbReference type="Gene3D" id="2.60.120.260">
    <property type="entry name" value="Galactose-binding domain-like"/>
    <property type="match status" value="1"/>
</dbReference>
<evidence type="ECO:0000313" key="1">
    <source>
        <dbReference type="EMBL" id="NME71234.1"/>
    </source>
</evidence>
<gene>
    <name evidence="1" type="ORF">HHU12_24935</name>
</gene>
<comment type="caution">
    <text evidence="1">The sequence shown here is derived from an EMBL/GenBank/DDBJ whole genome shotgun (WGS) entry which is preliminary data.</text>
</comment>
<evidence type="ECO:0000313" key="2">
    <source>
        <dbReference type="Proteomes" id="UP000576082"/>
    </source>
</evidence>
<reference evidence="1 2" key="1">
    <citation type="submission" date="2020-04" db="EMBL/GenBank/DDBJ databases">
        <title>Flammeovirga sp. SR4, a novel species isolated from seawater.</title>
        <authorList>
            <person name="Wang X."/>
        </authorList>
    </citation>
    <scope>NUCLEOTIDE SEQUENCE [LARGE SCALE GENOMIC DNA]</scope>
    <source>
        <strain evidence="1 2">ATCC 23126</strain>
    </source>
</reference>
<sequence length="1130" mass="125018">MLACLFFFVGCTKEEQEQIEDLIPELSPVYEVYKGNEKVITVTLEDILNPADQENWEVIQLTYGDSLTFKDISTEGEPTGRSWSLNGNKEEVNATTAEVTVIYNVEGEHVAGEVTFIREGGDHPDASIQTEIPLKVNVSVPVLLPAFKVMMGDSLIYELKEGETVPENTAEWAMVELTEGATLSFINTTNQNMFTSSYWLVDGVDQDSVKGNEVSLTFATVGEFNTHQLLIERVDGMYPDVTTSVSIPITIKVIEEVKPVLTAGVKVFLASDKTTPLYTIAAGENGEEATLEIDEGTTLVFEAEATEGTTLAWSINNGSTQTSSASSFEVLFEEVKEGLGVHTLTLSKEEHDTVEIQIPLTIKVNQVVPELLPAFKVMKGDLLVYELKAGETVPTDQADWASVKIDKGESLSFINTSDANLFTSTYWFVDGMEEDSVKGNEVNLTFATAGEFNTHQVVIERKESNYPDLRTTVVIPLMVEVVEEVVIPELIPTFKVMNGDQLVYELKEGETIPGDTEEWATVELDEGDALSFINTTNEDLFTSTYWVLEGVEEDTLKGNSVEGVFKTEGEYIVHELVIERKDAEYPDLTEKVVIPVKVQVKKVDLGPQPPKASVQVFLSTDLETPIYEIPEGKVGEGKSIAIEKGTTLVFKTQTKESPTVQWTVNNGTVQTSTATSFEVPFDENNDALTAHKLTLSKEGFEDVEILVPLSIEVFTSEALKAGFSIYKNDDLNTPIYTLTAGEEETATTLEINQGDRLTFVDQSTGQPTGRTWKINNGTEEVTSQEASFEVTYSNHGTDFGFGLMVERKGHEKFKDADLDYPSKVKVNVKEVQNDPTLKAGKVTDNGSGVLYFDVSHPLTPFTSAEVLSDFKVSIQNIEANYSNANASISEVKLADGNNKRIEIYLVENFFNSDDIQVEYTGNKIQSLLGVALSTFTAENVEMNGVVSYMDNAMAGFETPVSDDALNEAFGWYISLKNPKEAEKIERVTTAASTGNASMHFAFDLNGSGTRSHKFNTSKGTNEFSVEEGEYEISIDVFIPQGSSAIDLIRTNISTNDDTVDQDVFVNVPWVFSDFPNMKYGEWVTLRQRITLKTIVHGAIKMNFKENDMKLDGLHDFYMDNIQLRKVEARQ</sequence>
<dbReference type="SUPFAM" id="SSF49299">
    <property type="entry name" value="PKD domain"/>
    <property type="match status" value="1"/>
</dbReference>
<dbReference type="RefSeq" id="WP_169659455.1">
    <property type="nucleotide sequence ID" value="NZ_JABANE010000091.1"/>
</dbReference>
<dbReference type="AlphaFoldDB" id="A0A7X9XC38"/>
<dbReference type="InterPro" id="IPR035986">
    <property type="entry name" value="PKD_dom_sf"/>
</dbReference>
<keyword evidence="2" id="KW-1185">Reference proteome</keyword>
<name>A0A7X9XC38_9BACT</name>
<organism evidence="1 2">
    <name type="scientific">Flammeovirga aprica JL-4</name>
    <dbReference type="NCBI Taxonomy" id="694437"/>
    <lineage>
        <taxon>Bacteria</taxon>
        <taxon>Pseudomonadati</taxon>
        <taxon>Bacteroidota</taxon>
        <taxon>Cytophagia</taxon>
        <taxon>Cytophagales</taxon>
        <taxon>Flammeovirgaceae</taxon>
        <taxon>Flammeovirga</taxon>
    </lineage>
</organism>
<dbReference type="EMBL" id="JABANE010000091">
    <property type="protein sequence ID" value="NME71234.1"/>
    <property type="molecule type" value="Genomic_DNA"/>
</dbReference>
<proteinExistence type="predicted"/>